<dbReference type="InterPro" id="IPR001753">
    <property type="entry name" value="Enoyl-CoA_hydra/iso"/>
</dbReference>
<evidence type="ECO:0000313" key="2">
    <source>
        <dbReference type="EMBL" id="MDA7417669.1"/>
    </source>
</evidence>
<keyword evidence="3" id="KW-1185">Reference proteome</keyword>
<dbReference type="NCBIfam" id="NF005126">
    <property type="entry name" value="PRK06563.1"/>
    <property type="match status" value="1"/>
</dbReference>
<proteinExistence type="inferred from homology"/>
<comment type="similarity">
    <text evidence="1">Belongs to the enoyl-CoA hydratase/isomerase family.</text>
</comment>
<accession>A0AAE3NAM8</accession>
<evidence type="ECO:0000256" key="1">
    <source>
        <dbReference type="ARBA" id="ARBA00005254"/>
    </source>
</evidence>
<dbReference type="Pfam" id="PF00378">
    <property type="entry name" value="ECH_1"/>
    <property type="match status" value="1"/>
</dbReference>
<reference evidence="2" key="1">
    <citation type="submission" date="2023-01" db="EMBL/GenBank/DDBJ databases">
        <title>Xenophilus mangrovi sp. nov., isolated from soil of Mangrove nature reserve.</title>
        <authorList>
            <person name="Xu S."/>
            <person name="Liu Z."/>
            <person name="Xu Y."/>
        </authorList>
    </citation>
    <scope>NUCLEOTIDE SEQUENCE</scope>
    <source>
        <strain evidence="2">YW8</strain>
    </source>
</reference>
<comment type="caution">
    <text evidence="2">The sequence shown here is derived from an EMBL/GenBank/DDBJ whole genome shotgun (WGS) entry which is preliminary data.</text>
</comment>
<dbReference type="SUPFAM" id="SSF52096">
    <property type="entry name" value="ClpP/crotonase"/>
    <property type="match status" value="1"/>
</dbReference>
<protein>
    <submittedName>
        <fullName evidence="2">Crotonase/enoyl-CoA hydratase family protein</fullName>
    </submittedName>
</protein>
<gene>
    <name evidence="2" type="ORF">PGB34_15000</name>
</gene>
<name>A0AAE3NAM8_9BURK</name>
<dbReference type="InterPro" id="IPR029045">
    <property type="entry name" value="ClpP/crotonase-like_dom_sf"/>
</dbReference>
<dbReference type="PANTHER" id="PTHR43802:SF1">
    <property type="entry name" value="IP11341P-RELATED"/>
    <property type="match status" value="1"/>
</dbReference>
<dbReference type="AlphaFoldDB" id="A0AAE3NAM8"/>
<sequence>MDIAIPTPPAEGCISCEVRGHVLLIGINRPAKRNGWTPAMFHQLAQAYTRLDDDPALRVGVLHAFGDHFTAGLDLPVISEFVKKGGVAIPADGTLVEPHNMGQSGYRRRTKPMVAAVQGICFTVGIELMLAADITVAADNCRFSQLEVARNIMASGGATLRMAERAGMGNAMLHLLTADEFNSAEAYRLNFVQKVVPAGEQLDAAFAIAQRIAEQAPLAVIATRLNVLKAIEQGPLAAIEDFKPVQQQLIHSEDAAEGVRAFIEKRPPRFTGR</sequence>
<evidence type="ECO:0000313" key="3">
    <source>
        <dbReference type="Proteomes" id="UP001212602"/>
    </source>
</evidence>
<organism evidence="2 3">
    <name type="scientific">Xenophilus arseniciresistens</name>
    <dbReference type="NCBI Taxonomy" id="1283306"/>
    <lineage>
        <taxon>Bacteria</taxon>
        <taxon>Pseudomonadati</taxon>
        <taxon>Pseudomonadota</taxon>
        <taxon>Betaproteobacteria</taxon>
        <taxon>Burkholderiales</taxon>
        <taxon>Comamonadaceae</taxon>
        <taxon>Xenophilus</taxon>
    </lineage>
</organism>
<dbReference type="EMBL" id="JAQIPB010000007">
    <property type="protein sequence ID" value="MDA7417669.1"/>
    <property type="molecule type" value="Genomic_DNA"/>
</dbReference>
<dbReference type="RefSeq" id="WP_271428912.1">
    <property type="nucleotide sequence ID" value="NZ_JAQIPB010000007.1"/>
</dbReference>
<dbReference type="InterPro" id="IPR014748">
    <property type="entry name" value="Enoyl-CoA_hydra_C"/>
</dbReference>
<dbReference type="PANTHER" id="PTHR43802">
    <property type="entry name" value="ENOYL-COA HYDRATASE"/>
    <property type="match status" value="1"/>
</dbReference>
<dbReference type="CDD" id="cd06558">
    <property type="entry name" value="crotonase-like"/>
    <property type="match status" value="1"/>
</dbReference>
<dbReference type="Gene3D" id="3.90.226.10">
    <property type="entry name" value="2-enoyl-CoA Hydratase, Chain A, domain 1"/>
    <property type="match status" value="1"/>
</dbReference>
<dbReference type="Gene3D" id="1.10.12.10">
    <property type="entry name" value="Lyase 2-enoyl-coa Hydratase, Chain A, domain 2"/>
    <property type="match status" value="1"/>
</dbReference>
<dbReference type="GO" id="GO:0003824">
    <property type="term" value="F:catalytic activity"/>
    <property type="evidence" value="ECO:0007669"/>
    <property type="project" value="UniProtKB-ARBA"/>
</dbReference>
<dbReference type="Proteomes" id="UP001212602">
    <property type="component" value="Unassembled WGS sequence"/>
</dbReference>